<keyword evidence="2" id="KW-1185">Reference proteome</keyword>
<reference evidence="3" key="2">
    <citation type="submission" date="2020-12" db="UniProtKB">
        <authorList>
            <consortium name="WormBaseParasite"/>
        </authorList>
    </citation>
    <scope>IDENTIFICATION</scope>
</reference>
<reference evidence="1 2" key="1">
    <citation type="submission" date="2014-09" db="EMBL/GenBank/DDBJ databases">
        <authorList>
            <person name="Martin A.A."/>
        </authorList>
    </citation>
    <scope>NUCLEOTIDE SEQUENCE</scope>
    <source>
        <strain evidence="2">ED321</strain>
        <strain evidence="1">ED321 Heterogonic</strain>
    </source>
</reference>
<dbReference type="AlphaFoldDB" id="A0A090LNW3"/>
<evidence type="ECO:0000313" key="2">
    <source>
        <dbReference type="Proteomes" id="UP000035682"/>
    </source>
</evidence>
<dbReference type="OrthoDB" id="5841928at2759"/>
<dbReference type="Proteomes" id="UP000035682">
    <property type="component" value="Unplaced"/>
</dbReference>
<organism evidence="1">
    <name type="scientific">Strongyloides ratti</name>
    <name type="common">Parasitic roundworm</name>
    <dbReference type="NCBI Taxonomy" id="34506"/>
    <lineage>
        <taxon>Eukaryota</taxon>
        <taxon>Metazoa</taxon>
        <taxon>Ecdysozoa</taxon>
        <taxon>Nematoda</taxon>
        <taxon>Chromadorea</taxon>
        <taxon>Rhabditida</taxon>
        <taxon>Tylenchina</taxon>
        <taxon>Panagrolaimomorpha</taxon>
        <taxon>Strongyloidoidea</taxon>
        <taxon>Strongyloididae</taxon>
        <taxon>Strongyloides</taxon>
    </lineage>
</organism>
<dbReference type="EMBL" id="LN609530">
    <property type="protein sequence ID" value="CEF71555.1"/>
    <property type="molecule type" value="Genomic_DNA"/>
</dbReference>
<gene>
    <name evidence="1 3 4" type="ORF">SRAE_X000087900</name>
</gene>
<dbReference type="CTD" id="36383935"/>
<evidence type="ECO:0000313" key="4">
    <source>
        <dbReference type="WormBase" id="SRAE_X000087900"/>
    </source>
</evidence>
<dbReference type="RefSeq" id="XP_024510751.1">
    <property type="nucleotide sequence ID" value="XM_024645277.1"/>
</dbReference>
<accession>A0A090LNW3</accession>
<dbReference type="WBParaSite" id="SRAE_X000087900.1">
    <property type="protein sequence ID" value="SRAE_X000087900.1"/>
    <property type="gene ID" value="WBGene00266441"/>
</dbReference>
<evidence type="ECO:0000313" key="1">
    <source>
        <dbReference type="EMBL" id="CEF71555.1"/>
    </source>
</evidence>
<dbReference type="WormBase" id="SRAE_X000087900">
    <property type="protein sequence ID" value="SRP00880"/>
    <property type="gene ID" value="WBGene00266441"/>
</dbReference>
<proteinExistence type="predicted"/>
<evidence type="ECO:0000313" key="3">
    <source>
        <dbReference type="WBParaSite" id="SRAE_X000087900.1"/>
    </source>
</evidence>
<sequence length="144" mass="16545">MFYRFYRQQQREQLAALTNNSNSINFNTVFGNSINSNIILPFDSSNIGCSSNYSKHFVHNYKRISNPEIFGETIRGRRKFSRNHSSFRIQQKVPEIDDMIFTQSIRGEDYSPAVALFKTAGFIRSTAGIDSSKVSFQHTQPGIY</sequence>
<name>A0A090LNW3_STRRB</name>
<dbReference type="GeneID" id="36383935"/>
<protein>
    <submittedName>
        <fullName evidence="1 3">Uncharacterized protein</fullName>
    </submittedName>
</protein>